<dbReference type="InterPro" id="IPR001034">
    <property type="entry name" value="DeoR_HTH"/>
</dbReference>
<accession>A0A7X0J1W4</accession>
<evidence type="ECO:0000256" key="2">
    <source>
        <dbReference type="ARBA" id="ARBA00023125"/>
    </source>
</evidence>
<dbReference type="SMART" id="SM00420">
    <property type="entry name" value="HTH_DEOR"/>
    <property type="match status" value="1"/>
</dbReference>
<dbReference type="PROSITE" id="PS51000">
    <property type="entry name" value="HTH_DEOR_2"/>
    <property type="match status" value="1"/>
</dbReference>
<dbReference type="Pfam" id="PF08220">
    <property type="entry name" value="HTH_DeoR"/>
    <property type="match status" value="1"/>
</dbReference>
<dbReference type="InterPro" id="IPR036388">
    <property type="entry name" value="WH-like_DNA-bd_sf"/>
</dbReference>
<proteinExistence type="predicted"/>
<dbReference type="Proteomes" id="UP000521017">
    <property type="component" value="Unassembled WGS sequence"/>
</dbReference>
<dbReference type="SMART" id="SM01134">
    <property type="entry name" value="DeoRC"/>
    <property type="match status" value="1"/>
</dbReference>
<dbReference type="PANTHER" id="PTHR30363">
    <property type="entry name" value="HTH-TYPE TRANSCRIPTIONAL REGULATOR SRLR-RELATED"/>
    <property type="match status" value="1"/>
</dbReference>
<protein>
    <submittedName>
        <fullName evidence="5">DeoR/GlpR family transcriptional regulator of sugar metabolism</fullName>
    </submittedName>
</protein>
<dbReference type="SUPFAM" id="SSF100950">
    <property type="entry name" value="NagB/RpiA/CoA transferase-like"/>
    <property type="match status" value="1"/>
</dbReference>
<dbReference type="Gene3D" id="3.40.50.1360">
    <property type="match status" value="1"/>
</dbReference>
<keyword evidence="3" id="KW-0804">Transcription</keyword>
<organism evidence="5 6">
    <name type="scientific">Pedobacter cryoconitis</name>
    <dbReference type="NCBI Taxonomy" id="188932"/>
    <lineage>
        <taxon>Bacteria</taxon>
        <taxon>Pseudomonadati</taxon>
        <taxon>Bacteroidota</taxon>
        <taxon>Sphingobacteriia</taxon>
        <taxon>Sphingobacteriales</taxon>
        <taxon>Sphingobacteriaceae</taxon>
        <taxon>Pedobacter</taxon>
    </lineage>
</organism>
<dbReference type="InterPro" id="IPR014036">
    <property type="entry name" value="DeoR-like_C"/>
</dbReference>
<keyword evidence="1" id="KW-0805">Transcription regulation</keyword>
<dbReference type="Pfam" id="PF00455">
    <property type="entry name" value="DeoRC"/>
    <property type="match status" value="1"/>
</dbReference>
<dbReference type="PANTHER" id="PTHR30363:SF44">
    <property type="entry name" value="AGA OPERON TRANSCRIPTIONAL REPRESSOR-RELATED"/>
    <property type="match status" value="1"/>
</dbReference>
<dbReference type="EMBL" id="JACHCC010000003">
    <property type="protein sequence ID" value="MBB6499164.1"/>
    <property type="molecule type" value="Genomic_DNA"/>
</dbReference>
<name>A0A7X0J1W4_9SPHI</name>
<dbReference type="InterPro" id="IPR037171">
    <property type="entry name" value="NagB/RpiA_transferase-like"/>
</dbReference>
<evidence type="ECO:0000259" key="4">
    <source>
        <dbReference type="PROSITE" id="PS51000"/>
    </source>
</evidence>
<gene>
    <name evidence="5" type="ORF">HDF25_001305</name>
</gene>
<dbReference type="GO" id="GO:0003677">
    <property type="term" value="F:DNA binding"/>
    <property type="evidence" value="ECO:0007669"/>
    <property type="project" value="UniProtKB-KW"/>
</dbReference>
<dbReference type="Gene3D" id="1.10.10.10">
    <property type="entry name" value="Winged helix-like DNA-binding domain superfamily/Winged helix DNA-binding domain"/>
    <property type="match status" value="1"/>
</dbReference>
<feature type="domain" description="HTH deoR-type" evidence="4">
    <location>
        <begin position="20"/>
        <end position="75"/>
    </location>
</feature>
<evidence type="ECO:0000256" key="1">
    <source>
        <dbReference type="ARBA" id="ARBA00023015"/>
    </source>
</evidence>
<dbReference type="InterPro" id="IPR018356">
    <property type="entry name" value="Tscrpt_reg_HTH_DeoR_CS"/>
</dbReference>
<reference evidence="5 6" key="1">
    <citation type="submission" date="2020-08" db="EMBL/GenBank/DDBJ databases">
        <title>Genomic Encyclopedia of Type Strains, Phase IV (KMG-V): Genome sequencing to study the core and pangenomes of soil and plant-associated prokaryotes.</title>
        <authorList>
            <person name="Whitman W."/>
        </authorList>
    </citation>
    <scope>NUCLEOTIDE SEQUENCE [LARGE SCALE GENOMIC DNA]</scope>
    <source>
        <strain evidence="5 6">M2T3</strain>
    </source>
</reference>
<dbReference type="SUPFAM" id="SSF46785">
    <property type="entry name" value="Winged helix' DNA-binding domain"/>
    <property type="match status" value="1"/>
</dbReference>
<keyword evidence="2" id="KW-0238">DNA-binding</keyword>
<dbReference type="InterPro" id="IPR036390">
    <property type="entry name" value="WH_DNA-bd_sf"/>
</dbReference>
<sequence>MRNYKLICDFYLDYKLIMLKEERLNYIISQINIHNKVLSADLSVQLDVSEDTVRRDLNELTESGQIIKVHGGAISKSFHYPFAEREVYKKDAKKEIARKALELIEDGMIVLVGGGTTMTELARMIPDGLHCTFFTISPLLALELAEKPDLDVHIIAGKLSPDSQILIGSQVIHQLSEIQVDLCLLGTNSVSVKSGITDSDWEVVQVKKAMIKSATETAILSIAEKLESTQKMKVCPLDDIKYMITDLDPNDELLKKYDKRIKLI</sequence>
<evidence type="ECO:0000313" key="6">
    <source>
        <dbReference type="Proteomes" id="UP000521017"/>
    </source>
</evidence>
<dbReference type="PRINTS" id="PR00037">
    <property type="entry name" value="HTHLACR"/>
</dbReference>
<dbReference type="PROSITE" id="PS00894">
    <property type="entry name" value="HTH_DEOR_1"/>
    <property type="match status" value="1"/>
</dbReference>
<evidence type="ECO:0000256" key="3">
    <source>
        <dbReference type="ARBA" id="ARBA00023163"/>
    </source>
</evidence>
<dbReference type="InterPro" id="IPR050313">
    <property type="entry name" value="Carb_Metab_HTH_regulators"/>
</dbReference>
<comment type="caution">
    <text evidence="5">The sequence shown here is derived from an EMBL/GenBank/DDBJ whole genome shotgun (WGS) entry which is preliminary data.</text>
</comment>
<dbReference type="AlphaFoldDB" id="A0A7X0J1W4"/>
<evidence type="ECO:0000313" key="5">
    <source>
        <dbReference type="EMBL" id="MBB6499164.1"/>
    </source>
</evidence>
<dbReference type="GO" id="GO:0003700">
    <property type="term" value="F:DNA-binding transcription factor activity"/>
    <property type="evidence" value="ECO:0007669"/>
    <property type="project" value="InterPro"/>
</dbReference>